<proteinExistence type="predicted"/>
<keyword evidence="3" id="KW-1185">Reference proteome</keyword>
<dbReference type="PANTHER" id="PTHR31511">
    <property type="entry name" value="PROTEIN CBG23764"/>
    <property type="match status" value="1"/>
</dbReference>
<dbReference type="GO" id="GO:0003676">
    <property type="term" value="F:nucleic acid binding"/>
    <property type="evidence" value="ECO:0007669"/>
    <property type="project" value="InterPro"/>
</dbReference>
<gene>
    <name evidence="2" type="primary">AVEN_149573_1</name>
    <name evidence="1" type="ORF">NPIL_22401</name>
    <name evidence="2" type="ORF">NPIL_44801</name>
</gene>
<sequence length="203" mass="23639">MHTRSLDLMEILKKPPVVYRGENAIDHFLENLIKEEEEILNILKNVKPMFFSDENKLDFKNDTIYHICEKPLLEDRMPDHGRLTGAYCGAAHNICNINYTLAKHIPVIIHNLREYDSPLIIQSVGKIKNKNLTCIPSNSEKYISFSIGSLRFLDSLQFLNASLEKLVSNLVKNQLKLTSDFFKDKTDLMVHKEIYPYEYMDNF</sequence>
<dbReference type="EMBL" id="BMAW01069692">
    <property type="protein sequence ID" value="GFT70133.1"/>
    <property type="molecule type" value="Genomic_DNA"/>
</dbReference>
<evidence type="ECO:0000313" key="3">
    <source>
        <dbReference type="Proteomes" id="UP000887013"/>
    </source>
</evidence>
<accession>A0A8X6PL03</accession>
<evidence type="ECO:0000313" key="2">
    <source>
        <dbReference type="EMBL" id="GFT70133.1"/>
    </source>
</evidence>
<dbReference type="AlphaFoldDB" id="A0A8X6PL03"/>
<comment type="caution">
    <text evidence="2">The sequence shown here is derived from an EMBL/GenBank/DDBJ whole genome shotgun (WGS) entry which is preliminary data.</text>
</comment>
<dbReference type="InterPro" id="IPR036397">
    <property type="entry name" value="RNaseH_sf"/>
</dbReference>
<organism evidence="2 3">
    <name type="scientific">Nephila pilipes</name>
    <name type="common">Giant wood spider</name>
    <name type="synonym">Nephila maculata</name>
    <dbReference type="NCBI Taxonomy" id="299642"/>
    <lineage>
        <taxon>Eukaryota</taxon>
        <taxon>Metazoa</taxon>
        <taxon>Ecdysozoa</taxon>
        <taxon>Arthropoda</taxon>
        <taxon>Chelicerata</taxon>
        <taxon>Arachnida</taxon>
        <taxon>Araneae</taxon>
        <taxon>Araneomorphae</taxon>
        <taxon>Entelegynae</taxon>
        <taxon>Araneoidea</taxon>
        <taxon>Nephilidae</taxon>
        <taxon>Nephila</taxon>
    </lineage>
</organism>
<dbReference type="OrthoDB" id="6433996at2759"/>
<dbReference type="Proteomes" id="UP000887013">
    <property type="component" value="Unassembled WGS sequence"/>
</dbReference>
<dbReference type="PANTHER" id="PTHR31511:SF12">
    <property type="entry name" value="RHO TERMINATION FACTOR N-TERMINAL DOMAIN-CONTAINING PROTEIN"/>
    <property type="match status" value="1"/>
</dbReference>
<dbReference type="EMBL" id="BMAW01011306">
    <property type="protein sequence ID" value="GFT23072.1"/>
    <property type="molecule type" value="Genomic_DNA"/>
</dbReference>
<protein>
    <submittedName>
        <fullName evidence="2">Uncharacterized protein</fullName>
    </submittedName>
</protein>
<name>A0A8X6PL03_NEPPI</name>
<dbReference type="Gene3D" id="3.30.420.10">
    <property type="entry name" value="Ribonuclease H-like superfamily/Ribonuclease H"/>
    <property type="match status" value="1"/>
</dbReference>
<evidence type="ECO:0000313" key="1">
    <source>
        <dbReference type="EMBL" id="GFT23072.1"/>
    </source>
</evidence>
<reference evidence="2" key="1">
    <citation type="submission" date="2020-08" db="EMBL/GenBank/DDBJ databases">
        <title>Multicomponent nature underlies the extraordinary mechanical properties of spider dragline silk.</title>
        <authorList>
            <person name="Kono N."/>
            <person name="Nakamura H."/>
            <person name="Mori M."/>
            <person name="Yoshida Y."/>
            <person name="Ohtoshi R."/>
            <person name="Malay A.D."/>
            <person name="Moran D.A.P."/>
            <person name="Tomita M."/>
            <person name="Numata K."/>
            <person name="Arakawa K."/>
        </authorList>
    </citation>
    <scope>NUCLEOTIDE SEQUENCE</scope>
</reference>